<feature type="transmembrane region" description="Helical" evidence="1">
    <location>
        <begin position="31"/>
        <end position="51"/>
    </location>
</feature>
<dbReference type="EMBL" id="ML735860">
    <property type="protein sequence ID" value="KAE8411754.1"/>
    <property type="molecule type" value="Genomic_DNA"/>
</dbReference>
<organism evidence="2 3">
    <name type="scientific">Aspergillus pseudocaelatus</name>
    <dbReference type="NCBI Taxonomy" id="1825620"/>
    <lineage>
        <taxon>Eukaryota</taxon>
        <taxon>Fungi</taxon>
        <taxon>Dikarya</taxon>
        <taxon>Ascomycota</taxon>
        <taxon>Pezizomycotina</taxon>
        <taxon>Eurotiomycetes</taxon>
        <taxon>Eurotiomycetidae</taxon>
        <taxon>Eurotiales</taxon>
        <taxon>Aspergillaceae</taxon>
        <taxon>Aspergillus</taxon>
        <taxon>Aspergillus subgen. Circumdati</taxon>
    </lineage>
</organism>
<keyword evidence="3" id="KW-1185">Reference proteome</keyword>
<gene>
    <name evidence="2" type="ORF">BDV36DRAFT_76623</name>
</gene>
<keyword evidence="1" id="KW-1133">Transmembrane helix</keyword>
<accession>A0ABQ6W3N3</accession>
<reference evidence="2 3" key="1">
    <citation type="submission" date="2019-04" db="EMBL/GenBank/DDBJ databases">
        <authorList>
            <consortium name="DOE Joint Genome Institute"/>
            <person name="Mondo S."/>
            <person name="Kjaerbolling I."/>
            <person name="Vesth T."/>
            <person name="Frisvad J.C."/>
            <person name="Nybo J.L."/>
            <person name="Theobald S."/>
            <person name="Kildgaard S."/>
            <person name="Isbrandt T."/>
            <person name="Kuo A."/>
            <person name="Sato A."/>
            <person name="Lyhne E.K."/>
            <person name="Kogle M.E."/>
            <person name="Wiebenga A."/>
            <person name="Kun R.S."/>
            <person name="Lubbers R.J."/>
            <person name="Makela M.R."/>
            <person name="Barry K."/>
            <person name="Chovatia M."/>
            <person name="Clum A."/>
            <person name="Daum C."/>
            <person name="Haridas S."/>
            <person name="He G."/>
            <person name="LaButti K."/>
            <person name="Lipzen A."/>
            <person name="Riley R."/>
            <person name="Salamov A."/>
            <person name="Simmons B.A."/>
            <person name="Magnuson J.K."/>
            <person name="Henrissat B."/>
            <person name="Mortensen U.H."/>
            <person name="Larsen T.O."/>
            <person name="Devries R.P."/>
            <person name="Grigoriev I.V."/>
            <person name="Machida M."/>
            <person name="Baker S.E."/>
            <person name="Andersen M.R."/>
            <person name="Cantor M.N."/>
            <person name="Hua S.X."/>
        </authorList>
    </citation>
    <scope>NUCLEOTIDE SEQUENCE [LARGE SCALE GENOMIC DNA]</scope>
    <source>
        <strain evidence="2 3">CBS 117616</strain>
    </source>
</reference>
<proteinExistence type="predicted"/>
<protein>
    <submittedName>
        <fullName evidence="2">Uncharacterized protein</fullName>
    </submittedName>
</protein>
<evidence type="ECO:0000256" key="1">
    <source>
        <dbReference type="SAM" id="Phobius"/>
    </source>
</evidence>
<evidence type="ECO:0000313" key="2">
    <source>
        <dbReference type="EMBL" id="KAE8411754.1"/>
    </source>
</evidence>
<dbReference type="Proteomes" id="UP000325395">
    <property type="component" value="Unassembled WGS sequence"/>
</dbReference>
<name>A0ABQ6W3N3_9EURO</name>
<sequence>MISAHHCQSLSSFIFGICPFGRRERGFPPRFCILCIVSFPCMLLAGIPSAYPHSTPPTTRIIADNRS</sequence>
<keyword evidence="1" id="KW-0472">Membrane</keyword>
<keyword evidence="1" id="KW-0812">Transmembrane</keyword>
<evidence type="ECO:0000313" key="3">
    <source>
        <dbReference type="Proteomes" id="UP000325395"/>
    </source>
</evidence>